<dbReference type="GO" id="GO:0033314">
    <property type="term" value="P:mitotic DNA replication checkpoint signaling"/>
    <property type="evidence" value="ECO:0007669"/>
    <property type="project" value="TreeGrafter"/>
</dbReference>
<dbReference type="PANTHER" id="PTHR10763">
    <property type="entry name" value="CELL DIVISION CONTROL PROTEIN 6-RELATED"/>
    <property type="match status" value="1"/>
</dbReference>
<accession>A0A0A9DKY6</accession>
<dbReference type="PANTHER" id="PTHR10763:SF23">
    <property type="entry name" value="ORIGIN RECOGNITION COMPLEX SUBUNIT 1"/>
    <property type="match status" value="1"/>
</dbReference>
<dbReference type="GO" id="GO:0005524">
    <property type="term" value="F:ATP binding"/>
    <property type="evidence" value="ECO:0007669"/>
    <property type="project" value="UniProtKB-KW"/>
</dbReference>
<evidence type="ECO:0000256" key="2">
    <source>
        <dbReference type="ARBA" id="ARBA00023125"/>
    </source>
</evidence>
<evidence type="ECO:0000256" key="1">
    <source>
        <dbReference type="ARBA" id="ARBA00004123"/>
    </source>
</evidence>
<comment type="function">
    <text evidence="4">Component of the origin recognition complex (ORC) that binds origins of replication. DNA-binding is ATP-dependent, however specific DNA sequences that define origins of replication have not been identified so far. ORC is required to assemble the pre-replication complex necessary to initiate DNA replication.</text>
</comment>
<dbReference type="Gene3D" id="1.10.8.60">
    <property type="match status" value="1"/>
</dbReference>
<dbReference type="AlphaFoldDB" id="A0A0A9DKY6"/>
<keyword evidence="3 4" id="KW-0539">Nucleus</keyword>
<dbReference type="EMBL" id="GBRH01209439">
    <property type="protein sequence ID" value="JAD88456.1"/>
    <property type="molecule type" value="Transcribed_RNA"/>
</dbReference>
<proteinExistence type="inferred from homology"/>
<protein>
    <recommendedName>
        <fullName evidence="4">Origin recognition complex subunit 1</fullName>
    </recommendedName>
</protein>
<sequence length="124" mass="13942">MSGDARRALEICRRAAEFADYRIKQSGQTSLPANKGNGVVCMGDIEAAIQEVFQAPHIQVMKNCPKFGKVILVAMVHELYKSGLGEVMFDKLATTVFSWCHVNRELLPGYDTLLKIWYSNPIFF</sequence>
<keyword evidence="4" id="KW-0067">ATP-binding</keyword>
<keyword evidence="4" id="KW-0235">DNA replication</keyword>
<reference evidence="5" key="2">
    <citation type="journal article" date="2015" name="Data Brief">
        <title>Shoot transcriptome of the giant reed, Arundo donax.</title>
        <authorList>
            <person name="Barrero R.A."/>
            <person name="Guerrero F.D."/>
            <person name="Moolhuijzen P."/>
            <person name="Goolsby J.A."/>
            <person name="Tidwell J."/>
            <person name="Bellgard S.E."/>
            <person name="Bellgard M.I."/>
        </authorList>
    </citation>
    <scope>NUCLEOTIDE SEQUENCE</scope>
    <source>
        <tissue evidence="5">Shoot tissue taken approximately 20 cm above the soil surface</tissue>
    </source>
</reference>
<keyword evidence="4" id="KW-0547">Nucleotide-binding</keyword>
<name>A0A0A9DKY6_ARUDO</name>
<dbReference type="GO" id="GO:0005664">
    <property type="term" value="C:nuclear origin of replication recognition complex"/>
    <property type="evidence" value="ECO:0007669"/>
    <property type="project" value="TreeGrafter"/>
</dbReference>
<evidence type="ECO:0000256" key="3">
    <source>
        <dbReference type="ARBA" id="ARBA00023242"/>
    </source>
</evidence>
<keyword evidence="2 4" id="KW-0238">DNA-binding</keyword>
<dbReference type="InterPro" id="IPR050311">
    <property type="entry name" value="ORC1/CDC6"/>
</dbReference>
<organism evidence="5">
    <name type="scientific">Arundo donax</name>
    <name type="common">Giant reed</name>
    <name type="synonym">Donax arundinaceus</name>
    <dbReference type="NCBI Taxonomy" id="35708"/>
    <lineage>
        <taxon>Eukaryota</taxon>
        <taxon>Viridiplantae</taxon>
        <taxon>Streptophyta</taxon>
        <taxon>Embryophyta</taxon>
        <taxon>Tracheophyta</taxon>
        <taxon>Spermatophyta</taxon>
        <taxon>Magnoliopsida</taxon>
        <taxon>Liliopsida</taxon>
        <taxon>Poales</taxon>
        <taxon>Poaceae</taxon>
        <taxon>PACMAD clade</taxon>
        <taxon>Arundinoideae</taxon>
        <taxon>Arundineae</taxon>
        <taxon>Arundo</taxon>
    </lineage>
</organism>
<comment type="subcellular location">
    <subcellularLocation>
        <location evidence="1 4">Nucleus</location>
    </subcellularLocation>
</comment>
<dbReference type="GO" id="GO:0003688">
    <property type="term" value="F:DNA replication origin binding"/>
    <property type="evidence" value="ECO:0007669"/>
    <property type="project" value="TreeGrafter"/>
</dbReference>
<comment type="subunit">
    <text evidence="4">Component of the origin recognition complex (ORC) composed of at least ORC1, ORC2, ORC3, ORC4, ORC5 and ORC6. ORC is regulated in a cell-cycle and development dependent manner. It is sequentially assembled at the exit from anaphase of mitosis and disassembled as cells enter S phase. Binds unmodified and methylated histone H3.</text>
</comment>
<reference evidence="5" key="1">
    <citation type="submission" date="2014-09" db="EMBL/GenBank/DDBJ databases">
        <authorList>
            <person name="Magalhaes I.L.F."/>
            <person name="Oliveira U."/>
            <person name="Santos F.R."/>
            <person name="Vidigal T.H.D.A."/>
            <person name="Brescovit A.D."/>
            <person name="Santos A.J."/>
        </authorList>
    </citation>
    <scope>NUCLEOTIDE SEQUENCE</scope>
    <source>
        <tissue evidence="5">Shoot tissue taken approximately 20 cm above the soil surface</tissue>
    </source>
</reference>
<dbReference type="GO" id="GO:0006270">
    <property type="term" value="P:DNA replication initiation"/>
    <property type="evidence" value="ECO:0007669"/>
    <property type="project" value="TreeGrafter"/>
</dbReference>
<evidence type="ECO:0000256" key="4">
    <source>
        <dbReference type="RuleBase" id="RU365058"/>
    </source>
</evidence>
<comment type="similarity">
    <text evidence="4">Belongs to the ORC1 family.</text>
</comment>
<evidence type="ECO:0000313" key="5">
    <source>
        <dbReference type="EMBL" id="JAD88456.1"/>
    </source>
</evidence>